<keyword evidence="1" id="KW-0808">Transferase</keyword>
<dbReference type="SUPFAM" id="SSF69593">
    <property type="entry name" value="Glycerol-3-phosphate (1)-acyltransferase"/>
    <property type="match status" value="1"/>
</dbReference>
<keyword evidence="2 4" id="KW-0012">Acyltransferase</keyword>
<evidence type="ECO:0000256" key="2">
    <source>
        <dbReference type="ARBA" id="ARBA00023315"/>
    </source>
</evidence>
<sequence length="211" mass="24332">MILRWMFYNFFVRPFITIVLGLNVRRQENLPKIGPAVIIANHNSHLDTLVLMTLFRGKVIHSVRPIAAADYFLRNKVLAWFSLNIIHIIPLDRKGSTDVENLFNGVYEALDNNHIVILFPEGSRGEPEKIARLKSGIYHLLKERPSVPVYPVFMHGLGKSLPKGEAMFVPFFCDVFVGDEMYWTEDRKEFMEMVEMNMKSLAAEGSFPTWD</sequence>
<name>A0ABZ0L5X7_9BACL</name>
<dbReference type="Pfam" id="PF01553">
    <property type="entry name" value="Acyltransferase"/>
    <property type="match status" value="1"/>
</dbReference>
<evidence type="ECO:0000256" key="1">
    <source>
        <dbReference type="ARBA" id="ARBA00022679"/>
    </source>
</evidence>
<evidence type="ECO:0000259" key="3">
    <source>
        <dbReference type="SMART" id="SM00563"/>
    </source>
</evidence>
<reference evidence="4 5" key="1">
    <citation type="submission" date="2023-06" db="EMBL/GenBank/DDBJ databases">
        <title>Sporosarcina sp. nov., isolated from Korean tranditional fermented seafood 'Jeotgal'.</title>
        <authorList>
            <person name="Yang A.I."/>
            <person name="Shin N.-R."/>
        </authorList>
    </citation>
    <scope>NUCLEOTIDE SEQUENCE [LARGE SCALE GENOMIC DNA]</scope>
    <source>
        <strain evidence="4 5">T2O-4</strain>
    </source>
</reference>
<dbReference type="Proteomes" id="UP001303902">
    <property type="component" value="Chromosome"/>
</dbReference>
<dbReference type="GO" id="GO:0016746">
    <property type="term" value="F:acyltransferase activity"/>
    <property type="evidence" value="ECO:0007669"/>
    <property type="project" value="UniProtKB-KW"/>
</dbReference>
<proteinExistence type="predicted"/>
<protein>
    <submittedName>
        <fullName evidence="4">Lysophospholipid acyltransferase family protein</fullName>
    </submittedName>
</protein>
<dbReference type="PANTHER" id="PTHR10434">
    <property type="entry name" value="1-ACYL-SN-GLYCEROL-3-PHOSPHATE ACYLTRANSFERASE"/>
    <property type="match status" value="1"/>
</dbReference>
<evidence type="ECO:0000313" key="5">
    <source>
        <dbReference type="Proteomes" id="UP001303902"/>
    </source>
</evidence>
<evidence type="ECO:0000313" key="4">
    <source>
        <dbReference type="EMBL" id="WOV86749.1"/>
    </source>
</evidence>
<dbReference type="PANTHER" id="PTHR10434:SF11">
    <property type="entry name" value="1-ACYL-SN-GLYCEROL-3-PHOSPHATE ACYLTRANSFERASE"/>
    <property type="match status" value="1"/>
</dbReference>
<gene>
    <name evidence="4" type="ORF">QWT69_12810</name>
</gene>
<dbReference type="SMART" id="SM00563">
    <property type="entry name" value="PlsC"/>
    <property type="match status" value="1"/>
</dbReference>
<dbReference type="InterPro" id="IPR002123">
    <property type="entry name" value="Plipid/glycerol_acylTrfase"/>
</dbReference>
<dbReference type="RefSeq" id="WP_317966227.1">
    <property type="nucleotide sequence ID" value="NZ_CP129118.1"/>
</dbReference>
<dbReference type="CDD" id="cd07989">
    <property type="entry name" value="LPLAT_AGPAT-like"/>
    <property type="match status" value="1"/>
</dbReference>
<dbReference type="EMBL" id="CP129118">
    <property type="protein sequence ID" value="WOV86749.1"/>
    <property type="molecule type" value="Genomic_DNA"/>
</dbReference>
<feature type="domain" description="Phospholipid/glycerol acyltransferase" evidence="3">
    <location>
        <begin position="36"/>
        <end position="157"/>
    </location>
</feature>
<accession>A0ABZ0L5X7</accession>
<organism evidence="4 5">
    <name type="scientific">Sporosarcina oncorhynchi</name>
    <dbReference type="NCBI Taxonomy" id="3056444"/>
    <lineage>
        <taxon>Bacteria</taxon>
        <taxon>Bacillati</taxon>
        <taxon>Bacillota</taxon>
        <taxon>Bacilli</taxon>
        <taxon>Bacillales</taxon>
        <taxon>Caryophanaceae</taxon>
        <taxon>Sporosarcina</taxon>
    </lineage>
</organism>
<keyword evidence="5" id="KW-1185">Reference proteome</keyword>